<evidence type="ECO:0000313" key="1">
    <source>
        <dbReference type="EMBL" id="ADO77998.1"/>
    </source>
</evidence>
<dbReference type="Proteomes" id="UP000006866">
    <property type="component" value="Chromosome"/>
</dbReference>
<accession>E3DR09</accession>
<evidence type="ECO:0000313" key="2">
    <source>
        <dbReference type="Proteomes" id="UP000006866"/>
    </source>
</evidence>
<keyword evidence="1" id="KW-0969">Cilium</keyword>
<organism evidence="1 2">
    <name type="scientific">Halanaerobium praevalens (strain ATCC 33744 / DSM 2228 / GSL)</name>
    <dbReference type="NCBI Taxonomy" id="572479"/>
    <lineage>
        <taxon>Bacteria</taxon>
        <taxon>Bacillati</taxon>
        <taxon>Bacillota</taxon>
        <taxon>Clostridia</taxon>
        <taxon>Halanaerobiales</taxon>
        <taxon>Halanaerobiaceae</taxon>
        <taxon>Halanaerobium</taxon>
    </lineage>
</organism>
<keyword evidence="1" id="KW-0282">Flagellum</keyword>
<protein>
    <submittedName>
        <fullName evidence="1">Flagellar hook-associated 2 domain-containing protein</fullName>
    </submittedName>
</protein>
<keyword evidence="2" id="KW-1185">Reference proteome</keyword>
<sequence>MNDDIEDVQRKVEMTRQRYVDQFSAMEEAISEMQSQQSWMMSQLQSMGGSTVSSMM</sequence>
<gene>
    <name evidence="1" type="ordered locus">Hprae_1873</name>
</gene>
<proteinExistence type="predicted"/>
<dbReference type="AlphaFoldDB" id="E3DR09"/>
<name>E3DR09_HALPG</name>
<keyword evidence="1" id="KW-0966">Cell projection</keyword>
<dbReference type="KEGG" id="hpk:Hprae_1873"/>
<reference evidence="2" key="1">
    <citation type="submission" date="2010-10" db="EMBL/GenBank/DDBJ databases">
        <title>The complete genome of Halanaerobium praevalens DSM 2228.</title>
        <authorList>
            <consortium name="US DOE Joint Genome Institute (JGI-PGF)"/>
            <person name="Lucas S."/>
            <person name="Copeland A."/>
            <person name="Lapidus A."/>
            <person name="Glavina del Rio T."/>
            <person name="Dalin E."/>
            <person name="Tice H."/>
            <person name="Bruce D."/>
            <person name="Goodwin L."/>
            <person name="Pitluck S."/>
            <person name="Kyrpides N."/>
            <person name="Mavromatis K."/>
            <person name="Ivanova N."/>
            <person name="Ovchinnikova G."/>
            <person name="Chertkov O."/>
            <person name="Detter J.C."/>
            <person name="Han C."/>
            <person name="Larimer F."/>
            <person name="Land M."/>
            <person name="Hauser L."/>
            <person name="Markowitz V."/>
            <person name="Cheng J.-F."/>
            <person name="Hugenholtz P."/>
            <person name="Woyke T."/>
            <person name="Wu D."/>
            <person name="Tindall B."/>
            <person name="Pomrenke H.G."/>
            <person name="Brambilla E."/>
            <person name="Klenk H.-P."/>
            <person name="Eisen J.A."/>
        </authorList>
    </citation>
    <scope>NUCLEOTIDE SEQUENCE [LARGE SCALE GENOMIC DNA]</scope>
    <source>
        <strain evidence="2">ATCC 33744 / DSM 2228 / GSL</strain>
    </source>
</reference>
<dbReference type="EMBL" id="CP002175">
    <property type="protein sequence ID" value="ADO77998.1"/>
    <property type="molecule type" value="Genomic_DNA"/>
</dbReference>
<dbReference type="PATRIC" id="fig|572479.3.peg.1908"/>
<dbReference type="STRING" id="572479.Hprae_1873"/>
<dbReference type="HOGENOM" id="CLU_3008016_0_0_9"/>
<reference evidence="1 2" key="2">
    <citation type="journal article" date="2011" name="Stand. Genomic Sci.">
        <title>Complete genome sequence of the extremely halophilic Halanaerobium praevalens type strain (GSL).</title>
        <authorList>
            <person name="Ivanova N."/>
            <person name="Sikorski J."/>
            <person name="Chertkov O."/>
            <person name="Nolan M."/>
            <person name="Lucas S."/>
            <person name="Hammon N."/>
            <person name="Deshpande S."/>
            <person name="Cheng J.F."/>
            <person name="Tapia R."/>
            <person name="Han C."/>
            <person name="Goodwin L."/>
            <person name="Pitluck S."/>
            <person name="Huntemann M."/>
            <person name="Liolios K."/>
            <person name="Pagani I."/>
            <person name="Mavromatis K."/>
            <person name="Ovchinikova G."/>
            <person name="Pati A."/>
            <person name="Chen A."/>
            <person name="Palaniappan K."/>
            <person name="Land M."/>
            <person name="Hauser L."/>
            <person name="Brambilla E.M."/>
            <person name="Kannan K.P."/>
            <person name="Rohde M."/>
            <person name="Tindall B.J."/>
            <person name="Goker M."/>
            <person name="Detter J.C."/>
            <person name="Woyke T."/>
            <person name="Bristow J."/>
            <person name="Eisen J.A."/>
            <person name="Markowitz V."/>
            <person name="Hugenholtz P."/>
            <person name="Kyrpides N.C."/>
            <person name="Klenk H.P."/>
            <person name="Lapidus A."/>
        </authorList>
    </citation>
    <scope>NUCLEOTIDE SEQUENCE [LARGE SCALE GENOMIC DNA]</scope>
    <source>
        <strain evidence="2">ATCC 33744 / DSM 2228 / GSL</strain>
    </source>
</reference>